<sequence length="443" mass="49177">MSSDNSELNTKHEQITKYIESLSVGTKLSVRKIAQELDVSEGTAYRAIKEAENSGLVSTKRRIGTIRVEKKEEHQIDKLTFAEIVKVVEGVVLGGSAGIHKTLNKFVIGAMQLEAMLKYIEPGNLLIVGNRVQAHMCALSQGSGVLITGGFDTTPEVKKLADDLELPIIGSSYDTFTVAAMINRAIEDRLIKKQILIVEDIIRKDTPVYSLLPTNTVKEMEKLVEQTSHTRYPVVDEDQKPIGIITTKDIIGAKPDQPIGELMTLNPLVISSKASVASAGHTMVWEGIELLPVIDQDRKMVGVISRKDVMKAMQYMQKQPQNAETFEVQISAGFEELRNSEGKLYFRGSVTPQMTNYEGMVSEGVLSTLMIRAAYRTVQEHKKGDLIIDSCSSYFLVALQIDDVIEIVPTIIELSRRFCKIDLEMMCNGVRVARSMVTARILQ</sequence>
<protein>
    <submittedName>
        <fullName evidence="5">DRTGG domain-containing protein</fullName>
    </submittedName>
</protein>
<dbReference type="Gene3D" id="1.10.10.10">
    <property type="entry name" value="Winged helix-like DNA-binding domain superfamily/Winged helix DNA-binding domain"/>
    <property type="match status" value="1"/>
</dbReference>
<organism evidence="5 6">
    <name type="scientific">Paenibacillus naphthalenovorans</name>
    <dbReference type="NCBI Taxonomy" id="162209"/>
    <lineage>
        <taxon>Bacteria</taxon>
        <taxon>Bacillati</taxon>
        <taxon>Bacillota</taxon>
        <taxon>Bacilli</taxon>
        <taxon>Bacillales</taxon>
        <taxon>Paenibacillaceae</taxon>
        <taxon>Paenibacillus</taxon>
    </lineage>
</organism>
<dbReference type="InterPro" id="IPR000644">
    <property type="entry name" value="CBS_dom"/>
</dbReference>
<evidence type="ECO:0000313" key="6">
    <source>
        <dbReference type="Proteomes" id="UP000061660"/>
    </source>
</evidence>
<name>A0A0U2ILP9_9BACL</name>
<dbReference type="Gene3D" id="3.10.129.10">
    <property type="entry name" value="Hotdog Thioesterase"/>
    <property type="match status" value="1"/>
</dbReference>
<dbReference type="SUPFAM" id="SSF75138">
    <property type="entry name" value="HprK N-terminal domain-like"/>
    <property type="match status" value="1"/>
</dbReference>
<keyword evidence="3" id="KW-0238">DNA-binding</keyword>
<dbReference type="Gene3D" id="3.10.580.10">
    <property type="entry name" value="CBS-domain"/>
    <property type="match status" value="1"/>
</dbReference>
<dbReference type="RefSeq" id="WP_062410847.1">
    <property type="nucleotide sequence ID" value="NZ_BJCS01000006.1"/>
</dbReference>
<dbReference type="InterPro" id="IPR051257">
    <property type="entry name" value="Diverse_CBS-Domain"/>
</dbReference>
<dbReference type="PANTHER" id="PTHR43080:SF2">
    <property type="entry name" value="CBS DOMAIN-CONTAINING PROTEIN"/>
    <property type="match status" value="1"/>
</dbReference>
<keyword evidence="6" id="KW-1185">Reference proteome</keyword>
<dbReference type="CDD" id="cd04596">
    <property type="entry name" value="CBS_pair_DRTGG_assoc"/>
    <property type="match status" value="1"/>
</dbReference>
<evidence type="ECO:0000256" key="1">
    <source>
        <dbReference type="ARBA" id="ARBA00023015"/>
    </source>
</evidence>
<dbReference type="InterPro" id="IPR036388">
    <property type="entry name" value="WH-like_DNA-bd_sf"/>
</dbReference>
<dbReference type="InterPro" id="IPR000524">
    <property type="entry name" value="Tscrpt_reg_HTH_GntR"/>
</dbReference>
<dbReference type="Gene3D" id="3.40.1390.20">
    <property type="entry name" value="HprK N-terminal domain-like"/>
    <property type="match status" value="1"/>
</dbReference>
<dbReference type="PATRIC" id="fig|162209.4.peg.887"/>
<dbReference type="KEGG" id="pnp:IJ22_08290"/>
<dbReference type="Proteomes" id="UP000061660">
    <property type="component" value="Chromosome"/>
</dbReference>
<dbReference type="InterPro" id="IPR028979">
    <property type="entry name" value="Ser_kin/Pase_Hpr-like_N_sf"/>
</dbReference>
<dbReference type="EMBL" id="CP013652">
    <property type="protein sequence ID" value="ALS21211.1"/>
    <property type="molecule type" value="Genomic_DNA"/>
</dbReference>
<dbReference type="SUPFAM" id="SSF54637">
    <property type="entry name" value="Thioesterase/thiol ester dehydrase-isomerase"/>
    <property type="match status" value="1"/>
</dbReference>
<dbReference type="CDD" id="cd03440">
    <property type="entry name" value="hot_dog"/>
    <property type="match status" value="1"/>
</dbReference>
<evidence type="ECO:0000256" key="3">
    <source>
        <dbReference type="ARBA" id="ARBA00023125"/>
    </source>
</evidence>
<evidence type="ECO:0000256" key="4">
    <source>
        <dbReference type="ARBA" id="ARBA00023163"/>
    </source>
</evidence>
<dbReference type="InterPro" id="IPR029069">
    <property type="entry name" value="HotDog_dom_sf"/>
</dbReference>
<keyword evidence="4" id="KW-0804">Transcription</keyword>
<evidence type="ECO:0000313" key="5">
    <source>
        <dbReference type="EMBL" id="ALS21211.1"/>
    </source>
</evidence>
<dbReference type="InterPro" id="IPR036390">
    <property type="entry name" value="WH_DNA-bd_sf"/>
</dbReference>
<dbReference type="Pfam" id="PF00392">
    <property type="entry name" value="GntR"/>
    <property type="match status" value="1"/>
</dbReference>
<proteinExistence type="predicted"/>
<dbReference type="SUPFAM" id="SSF46785">
    <property type="entry name" value="Winged helix' DNA-binding domain"/>
    <property type="match status" value="1"/>
</dbReference>
<dbReference type="PROSITE" id="PS51371">
    <property type="entry name" value="CBS"/>
    <property type="match status" value="2"/>
</dbReference>
<keyword evidence="1" id="KW-0805">Transcription regulation</keyword>
<dbReference type="PANTHER" id="PTHR43080">
    <property type="entry name" value="CBS DOMAIN-CONTAINING PROTEIN CBSX3, MITOCHONDRIAL"/>
    <property type="match status" value="1"/>
</dbReference>
<dbReference type="SMART" id="SM00116">
    <property type="entry name" value="CBS"/>
    <property type="match status" value="2"/>
</dbReference>
<keyword evidence="2" id="KW-0129">CBS domain</keyword>
<reference evidence="6" key="1">
    <citation type="submission" date="2015-12" db="EMBL/GenBank/DDBJ databases">
        <title>Complete genome sequences of two moderately thermophilic Paenibacillus species.</title>
        <authorList>
            <person name="Butler R.III."/>
            <person name="Wang J."/>
            <person name="Stark B.C."/>
            <person name="Pombert J.-F."/>
        </authorList>
    </citation>
    <scope>NUCLEOTIDE SEQUENCE [LARGE SCALE GENOMIC DNA]</scope>
    <source>
        <strain evidence="6">32O-Y</strain>
    </source>
</reference>
<dbReference type="GO" id="GO:0003677">
    <property type="term" value="F:DNA binding"/>
    <property type="evidence" value="ECO:0007669"/>
    <property type="project" value="UniProtKB-KW"/>
</dbReference>
<reference evidence="5 6" key="2">
    <citation type="journal article" date="2016" name="Genome Announc.">
        <title>Complete Genome Sequences of Two Interactive Moderate Thermophiles, Paenibacillus napthalenovorans 32O-Y and Paenibacillus sp. 32O-W.</title>
        <authorList>
            <person name="Butler R.R.III."/>
            <person name="Wang J."/>
            <person name="Stark B.C."/>
            <person name="Pombert J.F."/>
        </authorList>
    </citation>
    <scope>NUCLEOTIDE SEQUENCE [LARGE SCALE GENOMIC DNA]</scope>
    <source>
        <strain evidence="5 6">32O-Y</strain>
    </source>
</reference>
<dbReference type="STRING" id="162209.IJ22_08290"/>
<dbReference type="Pfam" id="PF07085">
    <property type="entry name" value="DRTGG"/>
    <property type="match status" value="1"/>
</dbReference>
<dbReference type="InterPro" id="IPR010766">
    <property type="entry name" value="DRTGG"/>
</dbReference>
<dbReference type="GO" id="GO:0003700">
    <property type="term" value="F:DNA-binding transcription factor activity"/>
    <property type="evidence" value="ECO:0007669"/>
    <property type="project" value="InterPro"/>
</dbReference>
<dbReference type="InterPro" id="IPR046342">
    <property type="entry name" value="CBS_dom_sf"/>
</dbReference>
<dbReference type="AlphaFoldDB" id="A0A0U2ILP9"/>
<dbReference type="OrthoDB" id="1790451at2"/>
<evidence type="ECO:0000256" key="2">
    <source>
        <dbReference type="ARBA" id="ARBA00023122"/>
    </source>
</evidence>
<accession>A0A0U2ILP9</accession>
<dbReference type="SUPFAM" id="SSF54631">
    <property type="entry name" value="CBS-domain pair"/>
    <property type="match status" value="1"/>
</dbReference>
<dbReference type="Pfam" id="PF00571">
    <property type="entry name" value="CBS"/>
    <property type="match status" value="2"/>
</dbReference>
<gene>
    <name evidence="5" type="ORF">IJ22_08290</name>
</gene>